<keyword evidence="3" id="KW-1185">Reference proteome</keyword>
<keyword evidence="1" id="KW-0472">Membrane</keyword>
<evidence type="ECO:0000313" key="3">
    <source>
        <dbReference type="Proteomes" id="UP000714275"/>
    </source>
</evidence>
<comment type="caution">
    <text evidence="2">The sequence shown here is derived from an EMBL/GenBank/DDBJ whole genome shotgun (WGS) entry which is preliminary data.</text>
</comment>
<keyword evidence="1" id="KW-1133">Transmembrane helix</keyword>
<gene>
    <name evidence="2" type="ORF">EV702DRAFT_450026</name>
</gene>
<feature type="transmembrane region" description="Helical" evidence="1">
    <location>
        <begin position="116"/>
        <end position="136"/>
    </location>
</feature>
<organism evidence="2 3">
    <name type="scientific">Suillus placidus</name>
    <dbReference type="NCBI Taxonomy" id="48579"/>
    <lineage>
        <taxon>Eukaryota</taxon>
        <taxon>Fungi</taxon>
        <taxon>Dikarya</taxon>
        <taxon>Basidiomycota</taxon>
        <taxon>Agaricomycotina</taxon>
        <taxon>Agaricomycetes</taxon>
        <taxon>Agaricomycetidae</taxon>
        <taxon>Boletales</taxon>
        <taxon>Suillineae</taxon>
        <taxon>Suillaceae</taxon>
        <taxon>Suillus</taxon>
    </lineage>
</organism>
<evidence type="ECO:0000256" key="1">
    <source>
        <dbReference type="SAM" id="Phobius"/>
    </source>
</evidence>
<dbReference type="OrthoDB" id="2690740at2759"/>
<accession>A0A9P7D1M5</accession>
<name>A0A9P7D1M5_9AGAM</name>
<proteinExistence type="predicted"/>
<keyword evidence="1" id="KW-0812">Transmembrane</keyword>
<dbReference type="EMBL" id="JABBWD010000035">
    <property type="protein sequence ID" value="KAG1775186.1"/>
    <property type="molecule type" value="Genomic_DNA"/>
</dbReference>
<dbReference type="AlphaFoldDB" id="A0A9P7D1M5"/>
<evidence type="ECO:0000313" key="2">
    <source>
        <dbReference type="EMBL" id="KAG1775186.1"/>
    </source>
</evidence>
<protein>
    <submittedName>
        <fullName evidence="2">Uncharacterized protein</fullName>
    </submittedName>
</protein>
<dbReference type="Proteomes" id="UP000714275">
    <property type="component" value="Unassembled WGS sequence"/>
</dbReference>
<reference evidence="2" key="1">
    <citation type="journal article" date="2020" name="New Phytol.">
        <title>Comparative genomics reveals dynamic genome evolution in host specialist ectomycorrhizal fungi.</title>
        <authorList>
            <person name="Lofgren L.A."/>
            <person name="Nguyen N.H."/>
            <person name="Vilgalys R."/>
            <person name="Ruytinx J."/>
            <person name="Liao H.L."/>
            <person name="Branco S."/>
            <person name="Kuo A."/>
            <person name="LaButti K."/>
            <person name="Lipzen A."/>
            <person name="Andreopoulos W."/>
            <person name="Pangilinan J."/>
            <person name="Riley R."/>
            <person name="Hundley H."/>
            <person name="Na H."/>
            <person name="Barry K."/>
            <person name="Grigoriev I.V."/>
            <person name="Stajich J.E."/>
            <person name="Kennedy P.G."/>
        </authorList>
    </citation>
    <scope>NUCLEOTIDE SEQUENCE</scope>
    <source>
        <strain evidence="2">DOB743</strain>
    </source>
</reference>
<sequence>MVGELAAAHPLSQSFNLEVWSEGIRQGLACQEVPKSASSSDCLHCVISRCFLITGQDVIINFLLMVDYINLVTQCQRIKLDTGFSLSQIYRDFVVPMGRKISLRAFQKWHSAGTKFAALAGGGTVYVLVLIAGLGLRISIASMTGQGPWDLANTLRCPDKCRMIIGRVIPAVHAIQRVLPLTIESLFPTNIFALHQLPKDVGFGSSDRFFDWIVFNNFTLVPRSFEWNVESVSGEASTSSGSTTSAPLPCSLLTDRMLERLAPQAEDVQMEGDACYPPASVIPHTLLEDSQAVASDH</sequence>